<protein>
    <submittedName>
        <fullName evidence="4">Sialic acid-specific 9-O-acetylesterase</fullName>
    </submittedName>
</protein>
<evidence type="ECO:0000313" key="5">
    <source>
        <dbReference type="Proteomes" id="UP000293475"/>
    </source>
</evidence>
<dbReference type="GO" id="GO:0005975">
    <property type="term" value="P:carbohydrate metabolic process"/>
    <property type="evidence" value="ECO:0007669"/>
    <property type="project" value="TreeGrafter"/>
</dbReference>
<keyword evidence="1" id="KW-0378">Hydrolase</keyword>
<dbReference type="PANTHER" id="PTHR22901:SF0">
    <property type="entry name" value="SIALATE O-ACETYLESTERASE"/>
    <property type="match status" value="1"/>
</dbReference>
<dbReference type="InterPro" id="IPR036514">
    <property type="entry name" value="SGNH_hydro_sf"/>
</dbReference>
<dbReference type="Gene3D" id="3.40.50.1110">
    <property type="entry name" value="SGNH hydrolase"/>
    <property type="match status" value="1"/>
</dbReference>
<feature type="signal peptide" evidence="2">
    <location>
        <begin position="1"/>
        <end position="23"/>
    </location>
</feature>
<dbReference type="PROSITE" id="PS51257">
    <property type="entry name" value="PROKAR_LIPOPROTEIN"/>
    <property type="match status" value="1"/>
</dbReference>
<dbReference type="RefSeq" id="WP_229087581.1">
    <property type="nucleotide sequence ID" value="NZ_SHPO01000026.1"/>
</dbReference>
<dbReference type="SUPFAM" id="SSF52266">
    <property type="entry name" value="SGNH hydrolase"/>
    <property type="match status" value="1"/>
</dbReference>
<organism evidence="4 5">
    <name type="scientific">Bifidobacterium longum subsp. longum</name>
    <dbReference type="NCBI Taxonomy" id="1679"/>
    <lineage>
        <taxon>Bacteria</taxon>
        <taxon>Bacillati</taxon>
        <taxon>Actinomycetota</taxon>
        <taxon>Actinomycetes</taxon>
        <taxon>Bifidobacteriales</taxon>
        <taxon>Bifidobacteriaceae</taxon>
        <taxon>Bifidobacterium</taxon>
    </lineage>
</organism>
<gene>
    <name evidence="4" type="ORF">MCC10004_1832</name>
</gene>
<dbReference type="PANTHER" id="PTHR22901">
    <property type="entry name" value="SIALATE O-ACETYLESTERASE"/>
    <property type="match status" value="1"/>
</dbReference>
<dbReference type="AlphaFoldDB" id="A0A0M0VJZ8"/>
<dbReference type="Proteomes" id="UP000293475">
    <property type="component" value="Unassembled WGS sequence"/>
</dbReference>
<evidence type="ECO:0000313" key="4">
    <source>
        <dbReference type="EMBL" id="TCD76826.1"/>
    </source>
</evidence>
<name>A0A0M0VJZ8_BIFLL</name>
<keyword evidence="2" id="KW-0732">Signal</keyword>
<feature type="domain" description="Sialate O-acetylesterase" evidence="3">
    <location>
        <begin position="135"/>
        <end position="351"/>
    </location>
</feature>
<dbReference type="Pfam" id="PF03629">
    <property type="entry name" value="SASA"/>
    <property type="match status" value="1"/>
</dbReference>
<dbReference type="InterPro" id="IPR039329">
    <property type="entry name" value="SIAE"/>
</dbReference>
<dbReference type="GO" id="GO:0001681">
    <property type="term" value="F:sialate O-acetylesterase activity"/>
    <property type="evidence" value="ECO:0007669"/>
    <property type="project" value="InterPro"/>
</dbReference>
<sequence>MRYDVLQRWCTAMVLLPMLLALVGCTGSTSSEPPSPSASSLSVDLPEYYLSGMVLQRNKPIRLHGTVQGTSTSKSVQVMARLTYKDKQYESSTQAGIDKQFNITIDKVPSQADAYILTFLLEGQVKRTIHNVYVGDVFIAAGQSNMELNYADYYEQPDSFDSNVRDMFTKSDLPSFVDDDNIRFLVVDHKIGSSALPLKSFNSAQWLPANESNAKKLGYLPQLFAEQLRLHHPNIPIGIIQTAWGGTDIARHLRDGDIYANHIAPLDGYNVAGILWYQGENDAAEQEPALQYEANFSTLINQYREVLGDSDLPFLYVQLARYTGYAYTPIVRQAQFSVLHSAAVNTTRNLAMTVSMDTDKGTAKIIHPLGKEILAKRMADQWLAIEGQTTIPSGPQASSAEPVDGDASTVSVSFNTGTAHGLQALEPNRTLRATTSTLTSSTDLPLQGFEVAGIDGVFHTASAYIQGNTVRLHSDEVSAVSQVRYLWGGAPTSQSMLYNAQKLPASPFLIAVRNTPILYRNR</sequence>
<dbReference type="InterPro" id="IPR005181">
    <property type="entry name" value="SASA"/>
</dbReference>
<evidence type="ECO:0000256" key="2">
    <source>
        <dbReference type="SAM" id="SignalP"/>
    </source>
</evidence>
<accession>A0A0M0VJZ8</accession>
<proteinExistence type="predicted"/>
<evidence type="ECO:0000259" key="3">
    <source>
        <dbReference type="Pfam" id="PF03629"/>
    </source>
</evidence>
<comment type="caution">
    <text evidence="4">The sequence shown here is derived from an EMBL/GenBank/DDBJ whole genome shotgun (WGS) entry which is preliminary data.</text>
</comment>
<reference evidence="4 5" key="1">
    <citation type="journal article" date="2018" name="Sci. Rep.">
        <title>Genomic diversity and distribution of Bifidobacterium longum subsp. longum across the human lifespan.</title>
        <authorList>
            <person name="Odamaki T."/>
            <person name="Bottacini F."/>
            <person name="Kato K."/>
            <person name="Mitsuyama E."/>
            <person name="Yoshida K."/>
            <person name="Horigome A."/>
            <person name="Xiao J.Z."/>
            <person name="van Sinderen D."/>
        </authorList>
    </citation>
    <scope>NUCLEOTIDE SEQUENCE [LARGE SCALE GENOMIC DNA]</scope>
    <source>
        <strain evidence="4 5">MCC10004</strain>
    </source>
</reference>
<feature type="chain" id="PRO_5041040129" evidence="2">
    <location>
        <begin position="24"/>
        <end position="522"/>
    </location>
</feature>
<dbReference type="EMBL" id="SHPO01000026">
    <property type="protein sequence ID" value="TCD76826.1"/>
    <property type="molecule type" value="Genomic_DNA"/>
</dbReference>
<evidence type="ECO:0000256" key="1">
    <source>
        <dbReference type="ARBA" id="ARBA00022801"/>
    </source>
</evidence>